<proteinExistence type="inferred from homology"/>
<organism evidence="8 9">
    <name type="scientific">Leptospira idonii</name>
    <dbReference type="NCBI Taxonomy" id="1193500"/>
    <lineage>
        <taxon>Bacteria</taxon>
        <taxon>Pseudomonadati</taxon>
        <taxon>Spirochaetota</taxon>
        <taxon>Spirochaetia</taxon>
        <taxon>Leptospirales</taxon>
        <taxon>Leptospiraceae</taxon>
        <taxon>Leptospira</taxon>
    </lineage>
</organism>
<evidence type="ECO:0000256" key="3">
    <source>
        <dbReference type="ARBA" id="ARBA00012098"/>
    </source>
</evidence>
<dbReference type="InterPro" id="IPR014710">
    <property type="entry name" value="RmlC-like_jellyroll"/>
</dbReference>
<name>A0A4R9M0K6_9LEPT</name>
<feature type="active site" description="Proton acceptor" evidence="5">
    <location>
        <position position="61"/>
    </location>
</feature>
<evidence type="ECO:0000256" key="7">
    <source>
        <dbReference type="RuleBase" id="RU364069"/>
    </source>
</evidence>
<keyword evidence="7 8" id="KW-0413">Isomerase</keyword>
<dbReference type="GO" id="GO:0005829">
    <property type="term" value="C:cytosol"/>
    <property type="evidence" value="ECO:0007669"/>
    <property type="project" value="TreeGrafter"/>
</dbReference>
<dbReference type="PANTHER" id="PTHR21047:SF2">
    <property type="entry name" value="THYMIDINE DIPHOSPHO-4-KETO-RHAMNOSE 3,5-EPIMERASE"/>
    <property type="match status" value="1"/>
</dbReference>
<dbReference type="AlphaFoldDB" id="A0A4R9M0K6"/>
<dbReference type="EMBL" id="RQHW01000047">
    <property type="protein sequence ID" value="TGN18238.1"/>
    <property type="molecule type" value="Genomic_DNA"/>
</dbReference>
<feature type="active site" description="Proton donor" evidence="5">
    <location>
        <position position="131"/>
    </location>
</feature>
<comment type="pathway">
    <text evidence="7">Carbohydrate biosynthesis; dTDP-L-rhamnose biosynthesis.</text>
</comment>
<comment type="function">
    <text evidence="2 7">Catalyzes the epimerization of the C3' and C5'positions of dTDP-6-deoxy-D-xylo-4-hexulose, forming dTDP-6-deoxy-L-lyxo-4-hexulose.</text>
</comment>
<feature type="site" description="Participates in a stacking interaction with the thymidine ring of dTDP-4-oxo-6-deoxyglucose" evidence="6">
    <location>
        <position position="137"/>
    </location>
</feature>
<comment type="catalytic activity">
    <reaction evidence="1 7">
        <text>dTDP-4-dehydro-6-deoxy-alpha-D-glucose = dTDP-4-dehydro-beta-L-rhamnose</text>
        <dbReference type="Rhea" id="RHEA:16969"/>
        <dbReference type="ChEBI" id="CHEBI:57649"/>
        <dbReference type="ChEBI" id="CHEBI:62830"/>
        <dbReference type="EC" id="5.1.3.13"/>
    </reaction>
</comment>
<protein>
    <recommendedName>
        <fullName evidence="4 7">dTDP-4-dehydrorhamnose 3,5-epimerase</fullName>
        <ecNumber evidence="3 7">5.1.3.13</ecNumber>
    </recommendedName>
    <alternativeName>
        <fullName evidence="7">Thymidine diphospho-4-keto-rhamnose 3,5-epimerase</fullName>
    </alternativeName>
</protein>
<dbReference type="GO" id="GO:0008830">
    <property type="term" value="F:dTDP-4-dehydrorhamnose 3,5-epimerase activity"/>
    <property type="evidence" value="ECO:0007669"/>
    <property type="project" value="UniProtKB-UniRule"/>
</dbReference>
<comment type="similarity">
    <text evidence="7">Belongs to the dTDP-4-dehydrorhamnose 3,5-epimerase family.</text>
</comment>
<dbReference type="PANTHER" id="PTHR21047">
    <property type="entry name" value="DTDP-6-DEOXY-D-GLUCOSE-3,5 EPIMERASE"/>
    <property type="match status" value="1"/>
</dbReference>
<gene>
    <name evidence="8" type="primary">rfbC</name>
    <name evidence="8" type="ORF">EHS15_12565</name>
</gene>
<evidence type="ECO:0000256" key="4">
    <source>
        <dbReference type="ARBA" id="ARBA00019595"/>
    </source>
</evidence>
<evidence type="ECO:0000256" key="2">
    <source>
        <dbReference type="ARBA" id="ARBA00001997"/>
    </source>
</evidence>
<dbReference type="EC" id="5.1.3.13" evidence="3 7"/>
<dbReference type="InterPro" id="IPR011051">
    <property type="entry name" value="RmlC_Cupin_sf"/>
</dbReference>
<dbReference type="NCBIfam" id="TIGR01221">
    <property type="entry name" value="rmlC"/>
    <property type="match status" value="1"/>
</dbReference>
<dbReference type="GO" id="GO:0000271">
    <property type="term" value="P:polysaccharide biosynthetic process"/>
    <property type="evidence" value="ECO:0007669"/>
    <property type="project" value="TreeGrafter"/>
</dbReference>
<dbReference type="OrthoDB" id="9800680at2"/>
<evidence type="ECO:0000313" key="9">
    <source>
        <dbReference type="Proteomes" id="UP000298058"/>
    </source>
</evidence>
<dbReference type="RefSeq" id="WP_135760925.1">
    <property type="nucleotide sequence ID" value="NZ_RQHW01000047.1"/>
</dbReference>
<evidence type="ECO:0000256" key="5">
    <source>
        <dbReference type="PIRSR" id="PIRSR600888-1"/>
    </source>
</evidence>
<dbReference type="Pfam" id="PF00908">
    <property type="entry name" value="dTDP_sugar_isom"/>
    <property type="match status" value="1"/>
</dbReference>
<reference evidence="8" key="1">
    <citation type="journal article" date="2019" name="PLoS Negl. Trop. Dis.">
        <title>Revisiting the worldwide diversity of Leptospira species in the environment.</title>
        <authorList>
            <person name="Vincent A.T."/>
            <person name="Schiettekatte O."/>
            <person name="Bourhy P."/>
            <person name="Veyrier F.J."/>
            <person name="Picardeau M."/>
        </authorList>
    </citation>
    <scope>NUCLEOTIDE SEQUENCE [LARGE SCALE GENOMIC DNA]</scope>
    <source>
        <strain evidence="8">201300427</strain>
    </source>
</reference>
<evidence type="ECO:0000313" key="8">
    <source>
        <dbReference type="EMBL" id="TGN18238.1"/>
    </source>
</evidence>
<evidence type="ECO:0000256" key="1">
    <source>
        <dbReference type="ARBA" id="ARBA00001298"/>
    </source>
</evidence>
<dbReference type="InterPro" id="IPR000888">
    <property type="entry name" value="RmlC-like"/>
</dbReference>
<dbReference type="Proteomes" id="UP000298058">
    <property type="component" value="Unassembled WGS sequence"/>
</dbReference>
<dbReference type="CDD" id="cd00438">
    <property type="entry name" value="cupin_RmlC"/>
    <property type="match status" value="1"/>
</dbReference>
<sequence length="188" mass="21437">MKIEETNLPGVFIIEPKVIGDERGYFFESYRDDLFQEKIGKINWVQDNESLSTKGVLRGLHYQLPPFAQTKLVRIIKGSVLDVAVDIRKGSPHFGKHTIIELSETNKRQLFIPRGFAHGFLVLSDSAIFAYKVDNYYSKECDRAILWNDSDIGVNWGVNPGEVQLSEKDINAKAFSEAEVFSFQDLYV</sequence>
<dbReference type="GO" id="GO:0019305">
    <property type="term" value="P:dTDP-rhamnose biosynthetic process"/>
    <property type="evidence" value="ECO:0007669"/>
    <property type="project" value="UniProtKB-UniRule"/>
</dbReference>
<dbReference type="SUPFAM" id="SSF51182">
    <property type="entry name" value="RmlC-like cupins"/>
    <property type="match status" value="1"/>
</dbReference>
<dbReference type="Gene3D" id="2.60.120.10">
    <property type="entry name" value="Jelly Rolls"/>
    <property type="match status" value="1"/>
</dbReference>
<accession>A0A4R9M0K6</accession>
<dbReference type="UniPathway" id="UPA00124"/>
<comment type="subunit">
    <text evidence="7">Homodimer.</text>
</comment>
<comment type="caution">
    <text evidence="8">The sequence shown here is derived from an EMBL/GenBank/DDBJ whole genome shotgun (WGS) entry which is preliminary data.</text>
</comment>
<keyword evidence="9" id="KW-1185">Reference proteome</keyword>
<evidence type="ECO:0000256" key="6">
    <source>
        <dbReference type="PIRSR" id="PIRSR600888-3"/>
    </source>
</evidence>